<sequence length="494" mass="55626">MSPLTGSLRLIERHIRERRVSRTTFIVAVYLITNILGRLSVAIFGFAYNMTDETGIEYPILSTNWTSVLWTRHVNTTTNQVDKPGNLDPEAAEELSNSVWNGLREYAKLPKWVYRANSGDEFEDNSPLLVTDLKATNATLKEPVGPDAVEYSYQLKDFQEDYTISTNRTVHSSTNCSLVEVGKQGQYWRWSNWERTGPFNWGKRGNSEVLAWALTAGNNSYIPHPNWVAYEITPSRSYEAPQIYIACRNFTWECWPTLKETITNGSHQIQPHENIFPTTDLYSLLALGKDAQKDLSADYNFYVNDLFSNAKGPAALDGVRGFCQNSFPTPLNKELWNGYRFWISAEVARLPILAIMHANTQLSRYTRDTMSNQTAGKAFIHTSIEVNWYRVAIIAASIMVGQILVILVVLYYCNGVYTRDDSYLATAELLKTVITRFDGGKLTTGEELAVSLDGILGGPVSYGTREGQDGGPPEVDLARGLDASFPPFPQKRRF</sequence>
<keyword evidence="1" id="KW-1133">Transmembrane helix</keyword>
<gene>
    <name evidence="2" type="ORF">B9Z19DRAFT_1118713</name>
</gene>
<keyword evidence="3" id="KW-1185">Reference proteome</keyword>
<organism evidence="2 3">
    <name type="scientific">Tuber borchii</name>
    <name type="common">White truffle</name>
    <dbReference type="NCBI Taxonomy" id="42251"/>
    <lineage>
        <taxon>Eukaryota</taxon>
        <taxon>Fungi</taxon>
        <taxon>Dikarya</taxon>
        <taxon>Ascomycota</taxon>
        <taxon>Pezizomycotina</taxon>
        <taxon>Pezizomycetes</taxon>
        <taxon>Pezizales</taxon>
        <taxon>Tuberaceae</taxon>
        <taxon>Tuber</taxon>
    </lineage>
</organism>
<evidence type="ECO:0000313" key="2">
    <source>
        <dbReference type="EMBL" id="PUU83789.1"/>
    </source>
</evidence>
<dbReference type="EMBL" id="NESQ01000007">
    <property type="protein sequence ID" value="PUU83789.1"/>
    <property type="molecule type" value="Genomic_DNA"/>
</dbReference>
<accession>A0A2T7A7U0</accession>
<evidence type="ECO:0000313" key="3">
    <source>
        <dbReference type="Proteomes" id="UP000244722"/>
    </source>
</evidence>
<dbReference type="AlphaFoldDB" id="A0A2T7A7U0"/>
<keyword evidence="1" id="KW-0472">Membrane</keyword>
<protein>
    <submittedName>
        <fullName evidence="2">Uncharacterized protein</fullName>
    </submittedName>
</protein>
<name>A0A2T7A7U0_TUBBO</name>
<feature type="transmembrane region" description="Helical" evidence="1">
    <location>
        <begin position="388"/>
        <end position="413"/>
    </location>
</feature>
<comment type="caution">
    <text evidence="2">The sequence shown here is derived from an EMBL/GenBank/DDBJ whole genome shotgun (WGS) entry which is preliminary data.</text>
</comment>
<dbReference type="Proteomes" id="UP000244722">
    <property type="component" value="Unassembled WGS sequence"/>
</dbReference>
<proteinExistence type="predicted"/>
<keyword evidence="1" id="KW-0812">Transmembrane</keyword>
<dbReference type="OrthoDB" id="4768051at2759"/>
<evidence type="ECO:0000256" key="1">
    <source>
        <dbReference type="SAM" id="Phobius"/>
    </source>
</evidence>
<feature type="transmembrane region" description="Helical" evidence="1">
    <location>
        <begin position="25"/>
        <end position="48"/>
    </location>
</feature>
<reference evidence="2 3" key="1">
    <citation type="submission" date="2017-04" db="EMBL/GenBank/DDBJ databases">
        <title>Draft genome sequence of Tuber borchii Vittad., a whitish edible truffle.</title>
        <authorList>
            <consortium name="DOE Joint Genome Institute"/>
            <person name="Murat C."/>
            <person name="Kuo A."/>
            <person name="Barry K.W."/>
            <person name="Clum A."/>
            <person name="Dockter R.B."/>
            <person name="Fauchery L."/>
            <person name="Iotti M."/>
            <person name="Kohler A."/>
            <person name="Labutti K."/>
            <person name="Lindquist E.A."/>
            <person name="Lipzen A."/>
            <person name="Ohm R.A."/>
            <person name="Wang M."/>
            <person name="Grigoriev I.V."/>
            <person name="Zambonelli A."/>
            <person name="Martin F.M."/>
        </authorList>
    </citation>
    <scope>NUCLEOTIDE SEQUENCE [LARGE SCALE GENOMIC DNA]</scope>
    <source>
        <strain evidence="2 3">Tbo3840</strain>
    </source>
</reference>